<dbReference type="SUPFAM" id="SSF51735">
    <property type="entry name" value="NAD(P)-binding Rossmann-fold domains"/>
    <property type="match status" value="1"/>
</dbReference>
<dbReference type="PANTHER" id="PTHR44196">
    <property type="entry name" value="DEHYDROGENASE/REDUCTASE SDR FAMILY MEMBER 7B"/>
    <property type="match status" value="1"/>
</dbReference>
<dbReference type="InterPro" id="IPR036291">
    <property type="entry name" value="NAD(P)-bd_dom_sf"/>
</dbReference>
<evidence type="ECO:0000256" key="3">
    <source>
        <dbReference type="RuleBase" id="RU000363"/>
    </source>
</evidence>
<dbReference type="PROSITE" id="PS00061">
    <property type="entry name" value="ADH_SHORT"/>
    <property type="match status" value="1"/>
</dbReference>
<dbReference type="Pfam" id="PF00106">
    <property type="entry name" value="adh_short"/>
    <property type="match status" value="1"/>
</dbReference>
<organism evidence="4 5">
    <name type="scientific">Empedobacter falsenii</name>
    <dbReference type="NCBI Taxonomy" id="343874"/>
    <lineage>
        <taxon>Bacteria</taxon>
        <taxon>Pseudomonadati</taxon>
        <taxon>Bacteroidota</taxon>
        <taxon>Flavobacteriia</taxon>
        <taxon>Flavobacteriales</taxon>
        <taxon>Weeksellaceae</taxon>
        <taxon>Empedobacter</taxon>
    </lineage>
</organism>
<dbReference type="PANTHER" id="PTHR44196:SF1">
    <property type="entry name" value="DEHYDROGENASE_REDUCTASE SDR FAMILY MEMBER 7B"/>
    <property type="match status" value="1"/>
</dbReference>
<dbReference type="Gene3D" id="3.40.50.720">
    <property type="entry name" value="NAD(P)-binding Rossmann-like Domain"/>
    <property type="match status" value="1"/>
</dbReference>
<gene>
    <name evidence="4" type="ORF">EGI89_13960</name>
</gene>
<reference evidence="4 5" key="1">
    <citation type="submission" date="2018-10" db="EMBL/GenBank/DDBJ databases">
        <title>Transmission dynamics of multidrug resistant bacteria on intensive care unit surfaces.</title>
        <authorList>
            <person name="D'Souza A.W."/>
            <person name="Potter R.F."/>
            <person name="Wallace M."/>
            <person name="Shupe A."/>
            <person name="Patel S."/>
            <person name="Sun S."/>
            <person name="Gul D."/>
            <person name="Kwon J.H."/>
            <person name="Andleeb S."/>
            <person name="Burnham C.-A.D."/>
            <person name="Dantas G."/>
        </authorList>
    </citation>
    <scope>NUCLEOTIDE SEQUENCE [LARGE SCALE GENOMIC DNA]</scope>
    <source>
        <strain evidence="4 5">WF_348</strain>
    </source>
</reference>
<keyword evidence="2" id="KW-0560">Oxidoreductase</keyword>
<evidence type="ECO:0000313" key="5">
    <source>
        <dbReference type="Proteomes" id="UP000267844"/>
    </source>
</evidence>
<comment type="similarity">
    <text evidence="1 3">Belongs to the short-chain dehydrogenases/reductases (SDR) family.</text>
</comment>
<sequence length="331" mass="35664">MKNTAIGLITKTAVITGASSGVGLATAHLFAQNGYQLVLAARGVEGLEKAVSECNALGGKAVYKSTDVSNANEVKDLVEFALKEFGRIDVWVNNAGVMASGKFEEIPMDINEQVIKTNLMGYMHGAYYVLPVFKEQNQGILINNVSIGGYMPAPFSSVYSATKTGIKGLMSGLQSEYSVYPEIHICNVYPQVQQSTGNMHSAKFSGLDFKIPPFAADPKDTAKVIYNLINKPKNDTFPDATSFILKLAHGAFPETFTNLATGVLRLMMKVKKGKADEGNVLQPSTDPHAVYGKMAIPVPTKTNQKIIGTSLVFAAGFFVAKHLKNKSKKTN</sequence>
<dbReference type="EMBL" id="RHPO01000045">
    <property type="protein sequence ID" value="RRT88038.1"/>
    <property type="molecule type" value="Genomic_DNA"/>
</dbReference>
<dbReference type="AlphaFoldDB" id="A0A3R8UB81"/>
<dbReference type="GO" id="GO:0016491">
    <property type="term" value="F:oxidoreductase activity"/>
    <property type="evidence" value="ECO:0007669"/>
    <property type="project" value="UniProtKB-KW"/>
</dbReference>
<dbReference type="GO" id="GO:0016020">
    <property type="term" value="C:membrane"/>
    <property type="evidence" value="ECO:0007669"/>
    <property type="project" value="TreeGrafter"/>
</dbReference>
<proteinExistence type="inferred from homology"/>
<name>A0A3R8UB81_9FLAO</name>
<dbReference type="Proteomes" id="UP000267844">
    <property type="component" value="Unassembled WGS sequence"/>
</dbReference>
<accession>A0A3R8UB81</accession>
<dbReference type="RefSeq" id="WP_125350636.1">
    <property type="nucleotide sequence ID" value="NZ_RHPN01000044.1"/>
</dbReference>
<dbReference type="InterPro" id="IPR002347">
    <property type="entry name" value="SDR_fam"/>
</dbReference>
<dbReference type="PRINTS" id="PR00081">
    <property type="entry name" value="GDHRDH"/>
</dbReference>
<comment type="caution">
    <text evidence="4">The sequence shown here is derived from an EMBL/GenBank/DDBJ whole genome shotgun (WGS) entry which is preliminary data.</text>
</comment>
<dbReference type="InterPro" id="IPR020904">
    <property type="entry name" value="Sc_DH/Rdtase_CS"/>
</dbReference>
<evidence type="ECO:0000313" key="4">
    <source>
        <dbReference type="EMBL" id="RRT88038.1"/>
    </source>
</evidence>
<dbReference type="PRINTS" id="PR00080">
    <property type="entry name" value="SDRFAMILY"/>
</dbReference>
<evidence type="ECO:0000256" key="2">
    <source>
        <dbReference type="ARBA" id="ARBA00023002"/>
    </source>
</evidence>
<evidence type="ECO:0000256" key="1">
    <source>
        <dbReference type="ARBA" id="ARBA00006484"/>
    </source>
</evidence>
<protein>
    <submittedName>
        <fullName evidence="4">SDR family NAD(P)-dependent oxidoreductase</fullName>
    </submittedName>
</protein>